<dbReference type="InterPro" id="IPR036890">
    <property type="entry name" value="HATPase_C_sf"/>
</dbReference>
<dbReference type="SUPFAM" id="SSF55874">
    <property type="entry name" value="ATPase domain of HSP90 chaperone/DNA topoisomerase II/histidine kinase"/>
    <property type="match status" value="1"/>
</dbReference>
<reference evidence="12" key="1">
    <citation type="journal article" date="2013" name="Proc. Natl. Acad. Sci. U.S.A.">
        <title>Improving the coverage of the cyanobacterial phylum using diversity-driven genome sequencing.</title>
        <authorList>
            <person name="Shih P.M."/>
            <person name="Wu D."/>
            <person name="Latifi A."/>
            <person name="Axen S.D."/>
            <person name="Fewer D.P."/>
            <person name="Talla E."/>
            <person name="Calteau A."/>
            <person name="Cai F."/>
            <person name="Tandeau de Marsac N."/>
            <person name="Rippka R."/>
            <person name="Herdman M."/>
            <person name="Sivonen K."/>
            <person name="Coursin T."/>
            <person name="Laurent T."/>
            <person name="Goodwin L."/>
            <person name="Nolan M."/>
            <person name="Davenport K.W."/>
            <person name="Han C.S."/>
            <person name="Rubin E.M."/>
            <person name="Eisen J.A."/>
            <person name="Woyke T."/>
            <person name="Gugger M."/>
            <person name="Kerfeld C.A."/>
        </authorList>
    </citation>
    <scope>NUCLEOTIDE SEQUENCE [LARGE SCALE GENOMIC DNA]</scope>
    <source>
        <strain evidence="12">ATCC 29371 / PCC 7437</strain>
    </source>
</reference>
<organism evidence="11 12">
    <name type="scientific">Stanieria cyanosphaera (strain ATCC 29371 / PCC 7437)</name>
    <dbReference type="NCBI Taxonomy" id="111780"/>
    <lineage>
        <taxon>Bacteria</taxon>
        <taxon>Bacillati</taxon>
        <taxon>Cyanobacteriota</taxon>
        <taxon>Cyanophyceae</taxon>
        <taxon>Pleurocapsales</taxon>
        <taxon>Dermocarpellaceae</taxon>
        <taxon>Stanieria</taxon>
    </lineage>
</organism>
<keyword evidence="6" id="KW-0902">Two-component regulatory system</keyword>
<dbReference type="EC" id="2.7.13.3" evidence="3"/>
<sequence length="661" mass="75434">MSNYNNSIPTLTLIRERQLQQDQLIDFRIPATQDRHQLKLFQYFSLVSLVAFLVAILFLVTFYRHQSLIILVNSLILDSLYFVLFLIVRKADQAITTQTLALQQFQTQSQQKVQLETIVAERAKVTATIIDKVRRSQDTNTIFKVTTEEMRRVLQSDRLIVYQFNPDWSGQVVAESVGAGWVSLLIEQNNDEILQGDRISLDRCILRNWSKGDLIEPDSFLQQTKGGKYTRGQKFTAVDDIYSKGFPDCYVKSLEKYQAQAYLIVPIFQKQKLWGLLGAYQNNGTRIWQDSEIELMIQIANQLAIALQQAEFVNKLKKKTENLKRALKELKITQKQLIHQEKLAALGQLVAGIAHEINTPLGAIKTSADNANKAIDKTLTQLPHLNYLLNDQEQETFFNLVSQTFVSKPFLTSSEKRPLKKKLQQQLQKYEIDNCRNIADTLFDIGIYEEIESLLPLLKHSKVDWILELAYNLTRLGSNNQTILTSVERASKVVFALKNYARSGVNDDKQLIQITEGLETALEIYHNQLKYKIEVIRNYQSVMDIWGYPDELIQVWTNLIHNAIHAMKEQGKLIISTTTENDGVKIEIVDSGSGIASESQAKIFEPFFTTKPSGEGTGLGLHICQKIIDKHQGNIAVESQPGHTKFSIWLPINNEQSTINQ</sequence>
<dbReference type="PANTHER" id="PTHR43065">
    <property type="entry name" value="SENSOR HISTIDINE KINASE"/>
    <property type="match status" value="1"/>
</dbReference>
<dbReference type="PATRIC" id="fig|111780.3.peg.4430"/>
<dbReference type="SMART" id="SM00065">
    <property type="entry name" value="GAF"/>
    <property type="match status" value="1"/>
</dbReference>
<evidence type="ECO:0000256" key="8">
    <source>
        <dbReference type="SAM" id="Phobius"/>
    </source>
</evidence>
<evidence type="ECO:0000313" key="11">
    <source>
        <dbReference type="EMBL" id="AFZ37749.1"/>
    </source>
</evidence>
<evidence type="ECO:0000256" key="1">
    <source>
        <dbReference type="ARBA" id="ARBA00000085"/>
    </source>
</evidence>
<dbReference type="eggNOG" id="COG2203">
    <property type="taxonomic scope" value="Bacteria"/>
</dbReference>
<evidence type="ECO:0000256" key="7">
    <source>
        <dbReference type="SAM" id="Coils"/>
    </source>
</evidence>
<comment type="similarity">
    <text evidence="2">In the N-terminal section; belongs to the phytochrome family.</text>
</comment>
<dbReference type="InterPro" id="IPR003594">
    <property type="entry name" value="HATPase_dom"/>
</dbReference>
<keyword evidence="8" id="KW-0472">Membrane</keyword>
<dbReference type="PRINTS" id="PR00344">
    <property type="entry name" value="BCTRLSENSOR"/>
</dbReference>
<gene>
    <name evidence="11" type="ordered locus">Sta7437_4278</name>
</gene>
<dbReference type="InterPro" id="IPR003018">
    <property type="entry name" value="GAF"/>
</dbReference>
<feature type="domain" description="Phytochrome chromophore attachment site" evidence="9">
    <location>
        <begin position="138"/>
        <end position="302"/>
    </location>
</feature>
<dbReference type="Pfam" id="PF02518">
    <property type="entry name" value="HATPase_c"/>
    <property type="match status" value="1"/>
</dbReference>
<name>K9Y0C7_STAC7</name>
<evidence type="ECO:0000256" key="6">
    <source>
        <dbReference type="ARBA" id="ARBA00023012"/>
    </source>
</evidence>
<dbReference type="SUPFAM" id="SSF47384">
    <property type="entry name" value="Homodimeric domain of signal transducing histidine kinase"/>
    <property type="match status" value="1"/>
</dbReference>
<dbReference type="eggNOG" id="COG4191">
    <property type="taxonomic scope" value="Bacteria"/>
</dbReference>
<dbReference type="Proteomes" id="UP000010473">
    <property type="component" value="Chromosome"/>
</dbReference>
<dbReference type="PANTHER" id="PTHR43065:SF48">
    <property type="entry name" value="HISTIDINE KINASE"/>
    <property type="match status" value="1"/>
</dbReference>
<dbReference type="HOGENOM" id="CLU_000445_114_39_3"/>
<dbReference type="InterPro" id="IPR003661">
    <property type="entry name" value="HisK_dim/P_dom"/>
</dbReference>
<dbReference type="Gene3D" id="1.10.287.130">
    <property type="match status" value="1"/>
</dbReference>
<evidence type="ECO:0000256" key="2">
    <source>
        <dbReference type="ARBA" id="ARBA00006402"/>
    </source>
</evidence>
<dbReference type="SUPFAM" id="SSF55781">
    <property type="entry name" value="GAF domain-like"/>
    <property type="match status" value="1"/>
</dbReference>
<dbReference type="Gene3D" id="3.30.450.40">
    <property type="match status" value="1"/>
</dbReference>
<dbReference type="STRING" id="111780.Sta7437_4278"/>
<dbReference type="InterPro" id="IPR004358">
    <property type="entry name" value="Sig_transdc_His_kin-like_C"/>
</dbReference>
<dbReference type="Pfam" id="PF01590">
    <property type="entry name" value="GAF"/>
    <property type="match status" value="1"/>
</dbReference>
<protein>
    <recommendedName>
        <fullName evidence="3">histidine kinase</fullName>
        <ecNumber evidence="3">2.7.13.3</ecNumber>
    </recommendedName>
</protein>
<comment type="catalytic activity">
    <reaction evidence="1">
        <text>ATP + protein L-histidine = ADP + protein N-phospho-L-histidine.</text>
        <dbReference type="EC" id="2.7.13.3"/>
    </reaction>
</comment>
<keyword evidence="12" id="KW-1185">Reference proteome</keyword>
<feature type="domain" description="Histidine kinase" evidence="10">
    <location>
        <begin position="481"/>
        <end position="654"/>
    </location>
</feature>
<dbReference type="GO" id="GO:0000155">
    <property type="term" value="F:phosphorelay sensor kinase activity"/>
    <property type="evidence" value="ECO:0007669"/>
    <property type="project" value="InterPro"/>
</dbReference>
<dbReference type="OrthoDB" id="474548at2"/>
<keyword evidence="4" id="KW-0597">Phosphoprotein</keyword>
<evidence type="ECO:0000259" key="10">
    <source>
        <dbReference type="PROSITE" id="PS50109"/>
    </source>
</evidence>
<dbReference type="SMART" id="SM00387">
    <property type="entry name" value="HATPase_c"/>
    <property type="match status" value="1"/>
</dbReference>
<dbReference type="InterPro" id="IPR036097">
    <property type="entry name" value="HisK_dim/P_sf"/>
</dbReference>
<evidence type="ECO:0000256" key="3">
    <source>
        <dbReference type="ARBA" id="ARBA00012438"/>
    </source>
</evidence>
<evidence type="ECO:0000259" key="9">
    <source>
        <dbReference type="PROSITE" id="PS50046"/>
    </source>
</evidence>
<keyword evidence="8" id="KW-1133">Transmembrane helix</keyword>
<dbReference type="Gene3D" id="3.30.565.10">
    <property type="entry name" value="Histidine kinase-like ATPase, C-terminal domain"/>
    <property type="match status" value="1"/>
</dbReference>
<feature type="transmembrane region" description="Helical" evidence="8">
    <location>
        <begin position="68"/>
        <end position="88"/>
    </location>
</feature>
<evidence type="ECO:0000313" key="12">
    <source>
        <dbReference type="Proteomes" id="UP000010473"/>
    </source>
</evidence>
<keyword evidence="8" id="KW-0812">Transmembrane</keyword>
<feature type="coiled-coil region" evidence="7">
    <location>
        <begin position="309"/>
        <end position="340"/>
    </location>
</feature>
<proteinExistence type="inferred from homology"/>
<dbReference type="InterPro" id="IPR016132">
    <property type="entry name" value="Phyto_chromo_attachment"/>
</dbReference>
<dbReference type="AlphaFoldDB" id="K9Y0C7"/>
<evidence type="ECO:0000256" key="4">
    <source>
        <dbReference type="ARBA" id="ARBA00022553"/>
    </source>
</evidence>
<dbReference type="EMBL" id="CP003653">
    <property type="protein sequence ID" value="AFZ37749.1"/>
    <property type="molecule type" value="Genomic_DNA"/>
</dbReference>
<feature type="transmembrane region" description="Helical" evidence="8">
    <location>
        <begin position="40"/>
        <end position="61"/>
    </location>
</feature>
<evidence type="ECO:0000256" key="5">
    <source>
        <dbReference type="ARBA" id="ARBA00022777"/>
    </source>
</evidence>
<keyword evidence="7" id="KW-0175">Coiled coil</keyword>
<dbReference type="RefSeq" id="WP_015195403.1">
    <property type="nucleotide sequence ID" value="NC_019748.1"/>
</dbReference>
<keyword evidence="5 11" id="KW-0808">Transferase</keyword>
<dbReference type="CDD" id="cd00082">
    <property type="entry name" value="HisKA"/>
    <property type="match status" value="1"/>
</dbReference>
<keyword evidence="5 11" id="KW-0418">Kinase</keyword>
<accession>K9Y0C7</accession>
<dbReference type="PROSITE" id="PS50109">
    <property type="entry name" value="HIS_KIN"/>
    <property type="match status" value="1"/>
</dbReference>
<dbReference type="InterPro" id="IPR005467">
    <property type="entry name" value="His_kinase_dom"/>
</dbReference>
<dbReference type="KEGG" id="scs:Sta7437_4278"/>
<dbReference type="PROSITE" id="PS50046">
    <property type="entry name" value="PHYTOCHROME_2"/>
    <property type="match status" value="1"/>
</dbReference>
<dbReference type="InterPro" id="IPR029016">
    <property type="entry name" value="GAF-like_dom_sf"/>
</dbReference>